<keyword evidence="3" id="KW-1185">Reference proteome</keyword>
<sequence length="566" mass="63131">MIINIFKELSVPEVKLLESLQWLKKTQPDCDCAVLGLCPGCAPQCNRGIAPTRTNGKSFIHQFVHGGAQEQSEPSPALLAHPALLLNMWHFQPSQPCSFSFSKPFPQLRLPQGPCLALSTGRKLRQWLPPSAAAAVSRHSFPASFTLLPYLDSLTLHPSVLGPKIPITSHRAGVSAPSAAVCCVRAHLELILLACTSRGLWHPEQASSGCGVTAVWLERGQTFSIQLRVRRHGWSSTSPALKKQALIWVTGIVTSNLSEAVREKRLKKRCRKVIVFQEDRLGTGCRELNIFFQEISSSLNLLPAKTLKKPTLSFYQINNYLFIGTDWEYVCSEARSADLEYLPEQYCRLAGQVPWGHISCGRGWGAGHTQLQGLASTHQVNTTEFVIWVPQSLSCAVNQQQNCATQKEEGLWRAQPAREHSRLHAVSFTYLSPLRNANTEFSVTIKCFPLLRSLDLSLNLRFNTKNIFLINFMSLEMQNGIEAMTEDRYEVLLSLVTVLQFSDSLLAIITGFFLAEFMLSGLGAGSADWLFRNSEQKVEILLKDRDLAKKGHSEKTVKETPFTEEL</sequence>
<accession>A0A835P3Y4</accession>
<comment type="caution">
    <text evidence="1">The sequence shown here is derived from an EMBL/GenBank/DDBJ whole genome shotgun (WGS) entry which is preliminary data.</text>
</comment>
<name>A0A835P3Y4_9PASS</name>
<reference evidence="2 3" key="2">
    <citation type="journal article" date="2021" name="J. Hered.">
        <title>Feather Gene Expression Elucidates the Developmental Basis of Plumage Iridescence in African Starlings.</title>
        <authorList>
            <person name="Rubenstein D.R."/>
            <person name="Corvelo A."/>
            <person name="MacManes M.D."/>
            <person name="Maia R."/>
            <person name="Narzisi G."/>
            <person name="Rousaki A."/>
            <person name="Vandenabeele P."/>
            <person name="Shawkey M.D."/>
            <person name="Solomon J."/>
        </authorList>
    </citation>
    <scope>NUCLEOTIDE SEQUENCE [LARGE SCALE GENOMIC DNA]</scope>
    <source>
        <strain evidence="2">SS15</strain>
    </source>
</reference>
<reference evidence="2" key="3">
    <citation type="submission" date="2022-01" db="EMBL/GenBank/DDBJ databases">
        <authorList>
            <person name="Rubenstein D.R."/>
        </authorList>
    </citation>
    <scope>NUCLEOTIDE SEQUENCE</scope>
    <source>
        <strain evidence="2">SS15</strain>
        <tissue evidence="2">Liver</tissue>
    </source>
</reference>
<evidence type="ECO:0000313" key="3">
    <source>
        <dbReference type="Proteomes" id="UP000618051"/>
    </source>
</evidence>
<evidence type="ECO:0000313" key="1">
    <source>
        <dbReference type="EMBL" id="KAG0133940.1"/>
    </source>
</evidence>
<proteinExistence type="predicted"/>
<dbReference type="EMBL" id="JADDUC010000005">
    <property type="protein sequence ID" value="KAG0133940.1"/>
    <property type="molecule type" value="Genomic_DNA"/>
</dbReference>
<dbReference type="EMBL" id="JADDUC020000005">
    <property type="protein sequence ID" value="KAI1239424.1"/>
    <property type="molecule type" value="Genomic_DNA"/>
</dbReference>
<organism evidence="1">
    <name type="scientific">Lamprotornis superbus</name>
    <dbReference type="NCBI Taxonomy" id="245042"/>
    <lineage>
        <taxon>Eukaryota</taxon>
        <taxon>Metazoa</taxon>
        <taxon>Chordata</taxon>
        <taxon>Craniata</taxon>
        <taxon>Vertebrata</taxon>
        <taxon>Euteleostomi</taxon>
        <taxon>Archelosauria</taxon>
        <taxon>Archosauria</taxon>
        <taxon>Dinosauria</taxon>
        <taxon>Saurischia</taxon>
        <taxon>Theropoda</taxon>
        <taxon>Coelurosauria</taxon>
        <taxon>Aves</taxon>
        <taxon>Neognathae</taxon>
        <taxon>Neoaves</taxon>
        <taxon>Telluraves</taxon>
        <taxon>Australaves</taxon>
        <taxon>Passeriformes</taxon>
        <taxon>Sturnidae</taxon>
        <taxon>Lamprotornis</taxon>
    </lineage>
</organism>
<evidence type="ECO:0000313" key="2">
    <source>
        <dbReference type="EMBL" id="KAI1239424.1"/>
    </source>
</evidence>
<dbReference type="Proteomes" id="UP000618051">
    <property type="component" value="Unassembled WGS sequence"/>
</dbReference>
<dbReference type="AlphaFoldDB" id="A0A835P3Y4"/>
<reference evidence="1" key="1">
    <citation type="submission" date="2020-10" db="EMBL/GenBank/DDBJ databases">
        <title>Feather gene expression reveals the developmental basis of iridescence in African starlings.</title>
        <authorList>
            <person name="Rubenstein D.R."/>
        </authorList>
    </citation>
    <scope>NUCLEOTIDE SEQUENCE</scope>
    <source>
        <strain evidence="1">SS15</strain>
        <tissue evidence="1">Liver</tissue>
    </source>
</reference>
<gene>
    <name evidence="2" type="ORF">IHE44_0012546</name>
    <name evidence="1" type="ORF">IHE44_009830</name>
</gene>
<protein>
    <submittedName>
        <fullName evidence="1">Uncharacterized protein</fullName>
    </submittedName>
</protein>